<dbReference type="AlphaFoldDB" id="A0AA51X5J6"/>
<feature type="domain" description="DUF6316" evidence="1">
    <location>
        <begin position="10"/>
        <end position="58"/>
    </location>
</feature>
<dbReference type="InterPro" id="IPR045630">
    <property type="entry name" value="DUF6316"/>
</dbReference>
<evidence type="ECO:0000313" key="3">
    <source>
        <dbReference type="Proteomes" id="UP001239782"/>
    </source>
</evidence>
<evidence type="ECO:0000313" key="2">
    <source>
        <dbReference type="EMBL" id="WMS85691.1"/>
    </source>
</evidence>
<reference evidence="2 3" key="1">
    <citation type="submission" date="2023-08" db="EMBL/GenBank/DDBJ databases">
        <title>Pleionea litopenaei sp. nov., isolated from stomach of juvenile Litopenaeus vannamei.</title>
        <authorList>
            <person name="Rho A.M."/>
            <person name="Hwang C.Y."/>
        </authorList>
    </citation>
    <scope>NUCLEOTIDE SEQUENCE [LARGE SCALE GENOMIC DNA]</scope>
    <source>
        <strain evidence="2 3">HL-JVS1</strain>
    </source>
</reference>
<dbReference type="Proteomes" id="UP001239782">
    <property type="component" value="Chromosome"/>
</dbReference>
<dbReference type="Pfam" id="PF19837">
    <property type="entry name" value="DUF6316"/>
    <property type="match status" value="1"/>
</dbReference>
<gene>
    <name evidence="2" type="ORF">Q9312_10740</name>
</gene>
<proteinExistence type="predicted"/>
<dbReference type="EMBL" id="CP133548">
    <property type="protein sequence ID" value="WMS85691.1"/>
    <property type="molecule type" value="Genomic_DNA"/>
</dbReference>
<accession>A0AA51X5J6</accession>
<dbReference type="KEGG" id="plei:Q9312_10740"/>
<sequence>MKTLDSLKNEHQYSIFYRSSRVYKTQDQWFFESAEGDAFGPFDSKDTTMRAVRIYKDVKQQGINLPFAKIQKVI</sequence>
<name>A0AA51X5J6_9GAMM</name>
<protein>
    <submittedName>
        <fullName evidence="2">DUF6316 family protein</fullName>
    </submittedName>
</protein>
<evidence type="ECO:0000259" key="1">
    <source>
        <dbReference type="Pfam" id="PF19837"/>
    </source>
</evidence>
<keyword evidence="3" id="KW-1185">Reference proteome</keyword>
<organism evidence="2 3">
    <name type="scientific">Pleionea litopenaei</name>
    <dbReference type="NCBI Taxonomy" id="3070815"/>
    <lineage>
        <taxon>Bacteria</taxon>
        <taxon>Pseudomonadati</taxon>
        <taxon>Pseudomonadota</taxon>
        <taxon>Gammaproteobacteria</taxon>
        <taxon>Oceanospirillales</taxon>
        <taxon>Pleioneaceae</taxon>
        <taxon>Pleionea</taxon>
    </lineage>
</organism>
<dbReference type="RefSeq" id="WP_309200844.1">
    <property type="nucleotide sequence ID" value="NZ_CP133548.1"/>
</dbReference>